<evidence type="ECO:0000313" key="2">
    <source>
        <dbReference type="EMBL" id="BDT62747.1"/>
    </source>
</evidence>
<feature type="compositionally biased region" description="Pro residues" evidence="1">
    <location>
        <begin position="133"/>
        <end position="147"/>
    </location>
</feature>
<feature type="compositionally biased region" description="Acidic residues" evidence="1">
    <location>
        <begin position="158"/>
        <end position="169"/>
    </location>
</feature>
<feature type="compositionally biased region" description="Basic and acidic residues" evidence="1">
    <location>
        <begin position="178"/>
        <end position="210"/>
    </location>
</feature>
<organism evidence="2">
    <name type="scientific">Metapenaeus joyneri majanivirus</name>
    <dbReference type="NCBI Taxonomy" id="2984280"/>
    <lineage>
        <taxon>Viruses</taxon>
        <taxon>Viruses incertae sedis</taxon>
        <taxon>Naldaviricetes</taxon>
        <taxon>Nimaviridae</taxon>
    </lineage>
</organism>
<evidence type="ECO:0000256" key="1">
    <source>
        <dbReference type="SAM" id="MobiDB-lite"/>
    </source>
</evidence>
<dbReference type="EMBL" id="LC738878">
    <property type="protein sequence ID" value="BDT62747.1"/>
    <property type="molecule type" value="Genomic_DNA"/>
</dbReference>
<protein>
    <submittedName>
        <fullName evidence="2">Uncharacterized protein</fullName>
    </submittedName>
</protein>
<feature type="region of interest" description="Disordered" evidence="1">
    <location>
        <begin position="66"/>
        <end position="210"/>
    </location>
</feature>
<accession>A0A9C7EYR9</accession>
<proteinExistence type="predicted"/>
<name>A0A9C7EYR9_9VIRU</name>
<reference evidence="2" key="1">
    <citation type="submission" date="2022-10" db="EMBL/GenBank/DDBJ databases">
        <title>Genome sequences of endogenous nimaviruses in decapod crustaceans.</title>
        <authorList>
            <person name="Kawato S."/>
            <person name="Nozaki R."/>
            <person name="Kondo H."/>
            <person name="Hirono I."/>
        </authorList>
    </citation>
    <scope>NUCLEOTIDE SEQUENCE</scope>
    <source>
        <strain evidence="2">Tokushima2020</strain>
    </source>
</reference>
<sequence>MNTTLMTEKKVSATTTMLVNQPLKVVIPVKWLCANCYKPIRKLKPKEIENIGQTIYKKVQEQRLIEKKEQQQKEPQGETDRSNQERELETGMTDEEEEEVPPSSPLQGETDRPNQEMELEPEVTEDEEEEAAAPPPSSSSSSSPPPLQGETDRPNQEMELESEVTEEEAPPPLFQGGETDRPNQKRELETGLIENKEQQAQEETDKTNYHEIEVMKTVDYHEIEVTETVDRSPQNKNNNNHEMKVTKTVDRRPLQNIPLVDKVDKPIQKENLKDCEKEHQQHQKQSNLISQQNNIKMNTSAKEKVDLSHQNNSPSQRWTETHKEKDSIHQKYHLFNKKPYQRKRQWEWINSSWQPQPIYYHYHFNYFDPRAFEYFDRNPYYPYWSSWKKK</sequence>
<feature type="compositionally biased region" description="Basic and acidic residues" evidence="1">
    <location>
        <begin position="66"/>
        <end position="89"/>
    </location>
</feature>
<feature type="compositionally biased region" description="Acidic residues" evidence="1">
    <location>
        <begin position="117"/>
        <end position="131"/>
    </location>
</feature>